<dbReference type="AlphaFoldDB" id="A0A5E4XGN4"/>
<proteinExistence type="predicted"/>
<dbReference type="Pfam" id="PF08765">
    <property type="entry name" value="Mor"/>
    <property type="match status" value="1"/>
</dbReference>
<organism evidence="2 3">
    <name type="scientific">Pandoraea fibrosis</name>
    <dbReference type="NCBI Taxonomy" id="1891094"/>
    <lineage>
        <taxon>Bacteria</taxon>
        <taxon>Pseudomonadati</taxon>
        <taxon>Pseudomonadota</taxon>
        <taxon>Betaproteobacteria</taxon>
        <taxon>Burkholderiales</taxon>
        <taxon>Burkholderiaceae</taxon>
        <taxon>Pandoraea</taxon>
    </lineage>
</organism>
<dbReference type="Gene3D" id="1.10.10.60">
    <property type="entry name" value="Homeodomain-like"/>
    <property type="match status" value="1"/>
</dbReference>
<evidence type="ECO:0000313" key="2">
    <source>
        <dbReference type="EMBL" id="VVE35463.1"/>
    </source>
</evidence>
<name>A0A5E4XGN4_9BURK</name>
<dbReference type="OrthoDB" id="8896696at2"/>
<dbReference type="EMBL" id="CABPRW010000009">
    <property type="protein sequence ID" value="VVE35463.1"/>
    <property type="molecule type" value="Genomic_DNA"/>
</dbReference>
<accession>A0A5E4XGN4</accession>
<gene>
    <name evidence="2" type="ORF">PFI31113_03838</name>
</gene>
<dbReference type="InterPro" id="IPR014875">
    <property type="entry name" value="Mor_transcription_activator"/>
</dbReference>
<reference evidence="2 3" key="1">
    <citation type="submission" date="2019-08" db="EMBL/GenBank/DDBJ databases">
        <authorList>
            <person name="Peeters C."/>
        </authorList>
    </citation>
    <scope>NUCLEOTIDE SEQUENCE [LARGE SCALE GENOMIC DNA]</scope>
    <source>
        <strain evidence="2 3">LMG 31113</strain>
    </source>
</reference>
<dbReference type="RefSeq" id="WP_150600525.1">
    <property type="nucleotide sequence ID" value="NZ_CABPRW010000009.1"/>
</dbReference>
<protein>
    <recommendedName>
        <fullName evidence="1">Mor transcription activator domain-containing protein</fullName>
    </recommendedName>
</protein>
<dbReference type="Proteomes" id="UP000382577">
    <property type="component" value="Unassembled WGS sequence"/>
</dbReference>
<evidence type="ECO:0000313" key="3">
    <source>
        <dbReference type="Proteomes" id="UP000382577"/>
    </source>
</evidence>
<dbReference type="SUPFAM" id="SSF46689">
    <property type="entry name" value="Homeodomain-like"/>
    <property type="match status" value="1"/>
</dbReference>
<sequence length="138" mass="15127">MTTPRTLDDLNAVIGLAETRALARVFGGRVLDVPADPHGRGRAMFGVIAQTIGEAAAEALCRRYAGEHLYIPRGDAAARRQRNQQIVQEYRSGTSVAALVARHRISERWVRAILAAAPITNSPQVELPLPPEPKFRRP</sequence>
<evidence type="ECO:0000259" key="1">
    <source>
        <dbReference type="Pfam" id="PF08765"/>
    </source>
</evidence>
<dbReference type="InterPro" id="IPR009057">
    <property type="entry name" value="Homeodomain-like_sf"/>
</dbReference>
<feature type="domain" description="Mor transcription activator" evidence="1">
    <location>
        <begin position="47"/>
        <end position="116"/>
    </location>
</feature>